<dbReference type="InterPro" id="IPR044890">
    <property type="entry name" value="TMEM14_sf"/>
</dbReference>
<dbReference type="Gene3D" id="1.10.10.1740">
    <property type="entry name" value="Transmembrane protein 14-like"/>
    <property type="match status" value="1"/>
</dbReference>
<evidence type="ECO:0000256" key="3">
    <source>
        <dbReference type="ARBA" id="ARBA00022692"/>
    </source>
</evidence>
<organism evidence="7 8">
    <name type="scientific">Gossypium lobatum</name>
    <dbReference type="NCBI Taxonomy" id="34289"/>
    <lineage>
        <taxon>Eukaryota</taxon>
        <taxon>Viridiplantae</taxon>
        <taxon>Streptophyta</taxon>
        <taxon>Embryophyta</taxon>
        <taxon>Tracheophyta</taxon>
        <taxon>Spermatophyta</taxon>
        <taxon>Magnoliopsida</taxon>
        <taxon>eudicotyledons</taxon>
        <taxon>Gunneridae</taxon>
        <taxon>Pentapetalae</taxon>
        <taxon>rosids</taxon>
        <taxon>malvids</taxon>
        <taxon>Malvales</taxon>
        <taxon>Malvaceae</taxon>
        <taxon>Malvoideae</taxon>
        <taxon>Gossypium</taxon>
    </lineage>
</organism>
<dbReference type="Proteomes" id="UP000593572">
    <property type="component" value="Unassembled WGS sequence"/>
</dbReference>
<protein>
    <submittedName>
        <fullName evidence="7">Uncharacterized protein</fullName>
    </submittedName>
</protein>
<dbReference type="InterPro" id="IPR005349">
    <property type="entry name" value="TMEM14"/>
</dbReference>
<evidence type="ECO:0000313" key="8">
    <source>
        <dbReference type="Proteomes" id="UP000593572"/>
    </source>
</evidence>
<accession>A0A7J8NKQ9</accession>
<comment type="similarity">
    <text evidence="2">Belongs to the TMEM14 family.</text>
</comment>
<evidence type="ECO:0000256" key="5">
    <source>
        <dbReference type="ARBA" id="ARBA00023136"/>
    </source>
</evidence>
<dbReference type="Pfam" id="PF03647">
    <property type="entry name" value="Tmemb_14"/>
    <property type="match status" value="1"/>
</dbReference>
<evidence type="ECO:0000256" key="1">
    <source>
        <dbReference type="ARBA" id="ARBA00004370"/>
    </source>
</evidence>
<comment type="subcellular location">
    <subcellularLocation>
        <location evidence="1">Membrane</location>
    </subcellularLocation>
</comment>
<reference evidence="7 8" key="1">
    <citation type="journal article" date="2019" name="Genome Biol. Evol.">
        <title>Insights into the evolution of the New World diploid cottons (Gossypium, subgenus Houzingenia) based on genome sequencing.</title>
        <authorList>
            <person name="Grover C.E."/>
            <person name="Arick M.A. 2nd"/>
            <person name="Thrash A."/>
            <person name="Conover J.L."/>
            <person name="Sanders W.S."/>
            <person name="Peterson D.G."/>
            <person name="Frelichowski J.E."/>
            <person name="Scheffler J.A."/>
            <person name="Scheffler B.E."/>
            <person name="Wendel J.F."/>
        </authorList>
    </citation>
    <scope>NUCLEOTIDE SEQUENCE [LARGE SCALE GENOMIC DNA]</scope>
    <source>
        <strain evidence="7">157</strain>
        <tissue evidence="7">Leaf</tissue>
    </source>
</reference>
<sequence>MGQRYYQTSKVMPAGIVAGISVLMTGFYLYKLATGGNHFPAKTE</sequence>
<dbReference type="AlphaFoldDB" id="A0A7J8NKQ9"/>
<keyword evidence="5 6" id="KW-0472">Membrane</keyword>
<feature type="transmembrane region" description="Helical" evidence="6">
    <location>
        <begin position="12"/>
        <end position="30"/>
    </location>
</feature>
<dbReference type="GO" id="GO:0016020">
    <property type="term" value="C:membrane"/>
    <property type="evidence" value="ECO:0007669"/>
    <property type="project" value="UniProtKB-SubCell"/>
</dbReference>
<gene>
    <name evidence="7" type="ORF">Golob_027781</name>
</gene>
<name>A0A7J8NKQ9_9ROSI</name>
<keyword evidence="3 6" id="KW-0812">Transmembrane</keyword>
<keyword evidence="8" id="KW-1185">Reference proteome</keyword>
<keyword evidence="4 6" id="KW-1133">Transmembrane helix</keyword>
<evidence type="ECO:0000313" key="7">
    <source>
        <dbReference type="EMBL" id="MBA0577581.1"/>
    </source>
</evidence>
<dbReference type="EMBL" id="JABEZX010356213">
    <property type="protein sequence ID" value="MBA0577581.1"/>
    <property type="molecule type" value="Genomic_DNA"/>
</dbReference>
<comment type="caution">
    <text evidence="7">The sequence shown here is derived from an EMBL/GenBank/DDBJ whole genome shotgun (WGS) entry which is preliminary data.</text>
</comment>
<evidence type="ECO:0000256" key="6">
    <source>
        <dbReference type="SAM" id="Phobius"/>
    </source>
</evidence>
<evidence type="ECO:0000256" key="2">
    <source>
        <dbReference type="ARBA" id="ARBA00007590"/>
    </source>
</evidence>
<evidence type="ECO:0000256" key="4">
    <source>
        <dbReference type="ARBA" id="ARBA00022989"/>
    </source>
</evidence>
<proteinExistence type="inferred from homology"/>